<name>A0A971M7A2_9BACT</name>
<evidence type="ECO:0000313" key="3">
    <source>
        <dbReference type="Proteomes" id="UP000777265"/>
    </source>
</evidence>
<feature type="chain" id="PRO_5036984308" description="Pilus assembly protein" evidence="1">
    <location>
        <begin position="23"/>
        <end position="94"/>
    </location>
</feature>
<evidence type="ECO:0000256" key="1">
    <source>
        <dbReference type="SAM" id="SignalP"/>
    </source>
</evidence>
<protein>
    <recommendedName>
        <fullName evidence="4">Pilus assembly protein</fullName>
    </recommendedName>
</protein>
<evidence type="ECO:0000313" key="2">
    <source>
        <dbReference type="EMBL" id="NLW36491.1"/>
    </source>
</evidence>
<organism evidence="2 3">
    <name type="scientific">Syntrophorhabdus aromaticivorans</name>
    <dbReference type="NCBI Taxonomy" id="328301"/>
    <lineage>
        <taxon>Bacteria</taxon>
        <taxon>Pseudomonadati</taxon>
        <taxon>Thermodesulfobacteriota</taxon>
        <taxon>Syntrophorhabdia</taxon>
        <taxon>Syntrophorhabdales</taxon>
        <taxon>Syntrophorhabdaceae</taxon>
        <taxon>Syntrophorhabdus</taxon>
    </lineage>
</organism>
<sequence length="94" mass="10208">MRAIICLIMASAVATFFFASCAMEPSRVEMDYGVSQRLAIANQTLNPDADKNQTPVAGLDGLAGQKAYDQYLKSFEKSEKQPVYQLGIIGQGSK</sequence>
<dbReference type="PROSITE" id="PS51257">
    <property type="entry name" value="PROKAR_LIPOPROTEIN"/>
    <property type="match status" value="1"/>
</dbReference>
<comment type="caution">
    <text evidence="2">The sequence shown here is derived from an EMBL/GenBank/DDBJ whole genome shotgun (WGS) entry which is preliminary data.</text>
</comment>
<gene>
    <name evidence="2" type="ORF">GXY80_13605</name>
</gene>
<dbReference type="AlphaFoldDB" id="A0A971M7A2"/>
<dbReference type="Proteomes" id="UP000777265">
    <property type="component" value="Unassembled WGS sequence"/>
</dbReference>
<accession>A0A971M7A2</accession>
<proteinExistence type="predicted"/>
<dbReference type="EMBL" id="JAAYEE010000255">
    <property type="protein sequence ID" value="NLW36491.1"/>
    <property type="molecule type" value="Genomic_DNA"/>
</dbReference>
<reference evidence="2" key="1">
    <citation type="journal article" date="2020" name="Biotechnol. Biofuels">
        <title>New insights from the biogas microbiome by comprehensive genome-resolved metagenomics of nearly 1600 species originating from multiple anaerobic digesters.</title>
        <authorList>
            <person name="Campanaro S."/>
            <person name="Treu L."/>
            <person name="Rodriguez-R L.M."/>
            <person name="Kovalovszki A."/>
            <person name="Ziels R.M."/>
            <person name="Maus I."/>
            <person name="Zhu X."/>
            <person name="Kougias P.G."/>
            <person name="Basile A."/>
            <person name="Luo G."/>
            <person name="Schluter A."/>
            <person name="Konstantinidis K.T."/>
            <person name="Angelidaki I."/>
        </authorList>
    </citation>
    <scope>NUCLEOTIDE SEQUENCE</scope>
    <source>
        <strain evidence="2">AS06rmzACSIP_7</strain>
    </source>
</reference>
<feature type="signal peptide" evidence="1">
    <location>
        <begin position="1"/>
        <end position="22"/>
    </location>
</feature>
<reference evidence="2" key="2">
    <citation type="submission" date="2020-01" db="EMBL/GenBank/DDBJ databases">
        <authorList>
            <person name="Campanaro S."/>
        </authorList>
    </citation>
    <scope>NUCLEOTIDE SEQUENCE</scope>
    <source>
        <strain evidence="2">AS06rmzACSIP_7</strain>
    </source>
</reference>
<evidence type="ECO:0008006" key="4">
    <source>
        <dbReference type="Google" id="ProtNLM"/>
    </source>
</evidence>
<keyword evidence="1" id="KW-0732">Signal</keyword>